<dbReference type="AlphaFoldDB" id="A0A1V0AH07"/>
<dbReference type="EMBL" id="CP017717">
    <property type="protein sequence ID" value="AQZ69514.1"/>
    <property type="molecule type" value="Genomic_DNA"/>
</dbReference>
<dbReference type="OrthoDB" id="3393696at2"/>
<dbReference type="PANTHER" id="PTHR33495:SF2">
    <property type="entry name" value="ANTI-SIGMA FACTOR ANTAGONIST TM_1081-RELATED"/>
    <property type="match status" value="1"/>
</dbReference>
<dbReference type="Gene3D" id="3.30.750.24">
    <property type="entry name" value="STAS domain"/>
    <property type="match status" value="1"/>
</dbReference>
<dbReference type="KEGG" id="noa:BKM31_55790"/>
<dbReference type="RefSeq" id="WP_080045900.1">
    <property type="nucleotide sequence ID" value="NZ_CP017717.1"/>
</dbReference>
<reference evidence="5" key="1">
    <citation type="journal article" date="2017" name="Med. Chem. Commun.">
        <title>Nonomuraea sp. ATCC 55076 harbours the largest actinomycete chromosome to date and the kistamicin biosynthetic gene cluster.</title>
        <authorList>
            <person name="Nazari B."/>
            <person name="Forneris C.C."/>
            <person name="Gibson M.I."/>
            <person name="Moon K."/>
            <person name="Schramma K.R."/>
            <person name="Seyedsayamdost M.R."/>
        </authorList>
    </citation>
    <scope>NUCLEOTIDE SEQUENCE [LARGE SCALE GENOMIC DNA]</scope>
    <source>
        <strain evidence="5">ATCC 55076</strain>
    </source>
</reference>
<dbReference type="STRING" id="1909395.BKM31_55790"/>
<keyword evidence="5" id="KW-1185">Reference proteome</keyword>
<evidence type="ECO:0000256" key="1">
    <source>
        <dbReference type="ARBA" id="ARBA00009013"/>
    </source>
</evidence>
<name>A0A1V0AH07_9ACTN</name>
<comment type="similarity">
    <text evidence="1 2">Belongs to the anti-sigma-factor antagonist family.</text>
</comment>
<evidence type="ECO:0000313" key="5">
    <source>
        <dbReference type="Proteomes" id="UP000190797"/>
    </source>
</evidence>
<dbReference type="SUPFAM" id="SSF52091">
    <property type="entry name" value="SpoIIaa-like"/>
    <property type="match status" value="1"/>
</dbReference>
<evidence type="ECO:0000256" key="2">
    <source>
        <dbReference type="RuleBase" id="RU003749"/>
    </source>
</evidence>
<dbReference type="GO" id="GO:0043856">
    <property type="term" value="F:anti-sigma factor antagonist activity"/>
    <property type="evidence" value="ECO:0007669"/>
    <property type="project" value="InterPro"/>
</dbReference>
<dbReference type="CDD" id="cd07043">
    <property type="entry name" value="STAS_anti-anti-sigma_factors"/>
    <property type="match status" value="1"/>
</dbReference>
<evidence type="ECO:0000259" key="3">
    <source>
        <dbReference type="PROSITE" id="PS50801"/>
    </source>
</evidence>
<proteinExistence type="inferred from homology"/>
<evidence type="ECO:0000313" key="4">
    <source>
        <dbReference type="EMBL" id="AQZ69514.1"/>
    </source>
</evidence>
<accession>A0A1V0AH07</accession>
<dbReference type="NCBIfam" id="TIGR00377">
    <property type="entry name" value="ant_ant_sig"/>
    <property type="match status" value="1"/>
</dbReference>
<protein>
    <recommendedName>
        <fullName evidence="2">Anti-sigma factor antagonist</fullName>
    </recommendedName>
</protein>
<feature type="domain" description="STAS" evidence="3">
    <location>
        <begin position="4"/>
        <end position="112"/>
    </location>
</feature>
<organism evidence="4 5">
    <name type="scientific">[Actinomadura] parvosata subsp. kistnae</name>
    <dbReference type="NCBI Taxonomy" id="1909395"/>
    <lineage>
        <taxon>Bacteria</taxon>
        <taxon>Bacillati</taxon>
        <taxon>Actinomycetota</taxon>
        <taxon>Actinomycetes</taxon>
        <taxon>Streptosporangiales</taxon>
        <taxon>Streptosporangiaceae</taxon>
        <taxon>Nonomuraea</taxon>
    </lineage>
</organism>
<gene>
    <name evidence="4" type="ORF">BKM31_55790</name>
</gene>
<dbReference type="PANTHER" id="PTHR33495">
    <property type="entry name" value="ANTI-SIGMA FACTOR ANTAGONIST TM_1081-RELATED-RELATED"/>
    <property type="match status" value="1"/>
</dbReference>
<dbReference type="Pfam" id="PF01740">
    <property type="entry name" value="STAS"/>
    <property type="match status" value="1"/>
</dbReference>
<dbReference type="InterPro" id="IPR036513">
    <property type="entry name" value="STAS_dom_sf"/>
</dbReference>
<dbReference type="Proteomes" id="UP000190797">
    <property type="component" value="Chromosome"/>
</dbReference>
<sequence length="126" mass="13419">MPSLTFSSQHLPGVTVIAVAGTIDTTTAHLLDDYIRRTCHHGDHIVLDLSEVPYMRGSALHVLLQTHLATQRDGAALHLASLQPGPARLLRVTEVEGMLNVHQGVEQAIRAALQAARPSPVGGPVS</sequence>
<dbReference type="PROSITE" id="PS50801">
    <property type="entry name" value="STAS"/>
    <property type="match status" value="1"/>
</dbReference>
<dbReference type="InterPro" id="IPR003658">
    <property type="entry name" value="Anti-sigma_ant"/>
</dbReference>
<dbReference type="InterPro" id="IPR002645">
    <property type="entry name" value="STAS_dom"/>
</dbReference>